<sequence>MKKLFLAIALIAISIPTFSQVKVRPGLRLGLNASTITNHDDSGRLLGFSGAMFVNLHLSRFYELQPEMTYSNQGFKGGNYTYIDPYYGDVIHVNGDDVNIHYLGLSIANKFFVSPEIGLHFIIGPSLDINVSDNSNGDITPADVSFFGGIGYEFPMGLGIEARYKQGFVDVRDGYYDDYYYDNNYDNEYYNGNNKLNSVFQFSVYYKFGM</sequence>
<dbReference type="Proteomes" id="UP000245430">
    <property type="component" value="Unassembled WGS sequence"/>
</dbReference>
<gene>
    <name evidence="2" type="ORF">LX78_00422</name>
</gene>
<dbReference type="InterPro" id="IPR025665">
    <property type="entry name" value="Beta-barrel_OMP_2"/>
</dbReference>
<evidence type="ECO:0000259" key="1">
    <source>
        <dbReference type="Pfam" id="PF13568"/>
    </source>
</evidence>
<dbReference type="EMBL" id="QGGP01000001">
    <property type="protein sequence ID" value="PWK20719.1"/>
    <property type="molecule type" value="Genomic_DNA"/>
</dbReference>
<reference evidence="2 3" key="1">
    <citation type="submission" date="2018-05" db="EMBL/GenBank/DDBJ databases">
        <title>Genomic Encyclopedia of Archaeal and Bacterial Type Strains, Phase II (KMG-II): from individual species to whole genera.</title>
        <authorList>
            <person name="Goeker M."/>
        </authorList>
    </citation>
    <scope>NUCLEOTIDE SEQUENCE [LARGE SCALE GENOMIC DNA]</scope>
    <source>
        <strain evidence="2 3">DSM 22637</strain>
    </source>
</reference>
<feature type="domain" description="Outer membrane protein beta-barrel" evidence="1">
    <location>
        <begin position="18"/>
        <end position="171"/>
    </location>
</feature>
<accession>A0A316DU54</accession>
<protein>
    <submittedName>
        <fullName evidence="2">Outer membrane protein with beta-barrel domain</fullName>
    </submittedName>
</protein>
<dbReference type="RefSeq" id="WP_109680979.1">
    <property type="nucleotide sequence ID" value="NZ_QGGP01000001.1"/>
</dbReference>
<name>A0A316DU54_9FLAO</name>
<organism evidence="2 3">
    <name type="scientific">Xanthomarina spongicola</name>
    <dbReference type="NCBI Taxonomy" id="570520"/>
    <lineage>
        <taxon>Bacteria</taxon>
        <taxon>Pseudomonadati</taxon>
        <taxon>Bacteroidota</taxon>
        <taxon>Flavobacteriia</taxon>
        <taxon>Flavobacteriales</taxon>
        <taxon>Flavobacteriaceae</taxon>
        <taxon>Xanthomarina</taxon>
    </lineage>
</organism>
<evidence type="ECO:0000313" key="2">
    <source>
        <dbReference type="EMBL" id="PWK20719.1"/>
    </source>
</evidence>
<evidence type="ECO:0000313" key="3">
    <source>
        <dbReference type="Proteomes" id="UP000245430"/>
    </source>
</evidence>
<keyword evidence="3" id="KW-1185">Reference proteome</keyword>
<comment type="caution">
    <text evidence="2">The sequence shown here is derived from an EMBL/GenBank/DDBJ whole genome shotgun (WGS) entry which is preliminary data.</text>
</comment>
<dbReference type="Pfam" id="PF13568">
    <property type="entry name" value="OMP_b-brl_2"/>
    <property type="match status" value="1"/>
</dbReference>
<proteinExistence type="predicted"/>
<dbReference type="OrthoDB" id="947434at2"/>
<dbReference type="AlphaFoldDB" id="A0A316DU54"/>